<keyword evidence="3" id="KW-1185">Reference proteome</keyword>
<evidence type="ECO:0000313" key="3">
    <source>
        <dbReference type="Proteomes" id="UP000032458"/>
    </source>
</evidence>
<dbReference type="AlphaFoldDB" id="A0A0D7CQ84"/>
<evidence type="ECO:0000256" key="1">
    <source>
        <dbReference type="SAM" id="MobiDB-lite"/>
    </source>
</evidence>
<accession>A0A0D7CQ84</accession>
<evidence type="ECO:0000313" key="2">
    <source>
        <dbReference type="EMBL" id="KIZ18368.1"/>
    </source>
</evidence>
<feature type="region of interest" description="Disordered" evidence="1">
    <location>
        <begin position="418"/>
        <end position="437"/>
    </location>
</feature>
<dbReference type="Proteomes" id="UP000032458">
    <property type="component" value="Unassembled WGS sequence"/>
</dbReference>
<sequence>MTDSSHRALRLALGLADPATADALAERLRPELLGALAHRFGLPAEMVEELAGPEPAGLRAALTADPLEWLLGVAALGDPAVGRALWSARYRPDWVVPVRAGDRVLPAVLEAADPWDERWYDEDGLLEAVEDEAGVTALLTALTCNFPRLIGYSAAMLGRWLPPSVMLDTMITVAELTGAQGLASFIRGVETTPELGDLGHPWLLDTLRQAVDAPDPESFLRERRPAGEWTDPAQVRALLMLRSGNGPSAAPAGLDWDLIRREHRRLPFGQETGGTPDFRRGSRLLRLVRWEGCPADLVLESFRTDPVETARAGAELPFEALTERVTCGRWSLLSEALGRGIRAGRLPVERVLAEVKPAEAVLDGLPYDHEPTRKALGTLLARLGTDPVNWLTCYARIGRAEGSVADLIADAVSTDTRRKRHTTWPRPAQAQFPAAPPENTRPTFLDMFQCASEEAQRAVVPYLDARAVQHLLVYGDPSPAVREAVVTAHGRPALVAMSAAYRLPAEKVAHLLDLDDPEVDAQLFRYGNLDRSEQERVLAGRLRRGGTRPVPGEVLAVLDDLSVAHSRDRLMAGLGSGDVGVARRLVDRLRLHIPATRLRLLVAVWERGGPDAVREILAMDRLPVTLRRRTGKLLDAPDGLALLRAQLAEEEAPERLLAYLTASASDPGARLHRLRSEGLEPPWAALVAAQGAGPLPSGLLVALAEDPGCPRELLLPALAFAPGDGPDWAHAALKEGKLTPEDVLTHAAPARASLGLLRRYADDRPAPGALCAVRGRAAALAREHLATDVEAWAVCLQLLPTFTGTLPELLATAGALTRHHL</sequence>
<dbReference type="PATRIC" id="fig|1240678.4.peg.1467"/>
<comment type="caution">
    <text evidence="2">The sequence shown here is derived from an EMBL/GenBank/DDBJ whole genome shotgun (WGS) entry which is preliminary data.</text>
</comment>
<gene>
    <name evidence="2" type="ORF">SNA_06990</name>
</gene>
<protein>
    <submittedName>
        <fullName evidence="2">Uncharacterized protein</fullName>
    </submittedName>
</protein>
<proteinExistence type="predicted"/>
<dbReference type="EMBL" id="JRKI01000009">
    <property type="protein sequence ID" value="KIZ18368.1"/>
    <property type="molecule type" value="Genomic_DNA"/>
</dbReference>
<name>A0A0D7CQ84_9ACTN</name>
<reference evidence="2 3" key="1">
    <citation type="submission" date="2014-09" db="EMBL/GenBank/DDBJ databases">
        <title>Draft genome sequence of Streptomyces natalensis ATCC 27448, producer of the antifungal pimaricin.</title>
        <authorList>
            <person name="Mendes M.V."/>
            <person name="Beites T."/>
            <person name="Pires S."/>
            <person name="Santos C.L."/>
            <person name="Moradas-Ferreira P."/>
        </authorList>
    </citation>
    <scope>NUCLEOTIDE SEQUENCE [LARGE SCALE GENOMIC DNA]</scope>
    <source>
        <strain evidence="2 3">ATCC 27448</strain>
    </source>
</reference>
<dbReference type="RefSeq" id="WP_044363824.1">
    <property type="nucleotide sequence ID" value="NZ_JRKI01000009.1"/>
</dbReference>
<organism evidence="2 3">
    <name type="scientific">Streptomyces natalensis ATCC 27448</name>
    <dbReference type="NCBI Taxonomy" id="1240678"/>
    <lineage>
        <taxon>Bacteria</taxon>
        <taxon>Bacillati</taxon>
        <taxon>Actinomycetota</taxon>
        <taxon>Actinomycetes</taxon>
        <taxon>Kitasatosporales</taxon>
        <taxon>Streptomycetaceae</taxon>
        <taxon>Streptomyces</taxon>
    </lineage>
</organism>